<sequence>MKKRVIQRICLGVVVYVNKGIIYCYGKVCLVRQCLITLVNSILFSSLYNTRILHRKNNVSGKLKTRKYPSV</sequence>
<evidence type="ECO:0000313" key="1">
    <source>
        <dbReference type="EMBL" id="CDW39373.1"/>
    </source>
</evidence>
<accession>A0A0K2UM88</accession>
<dbReference type="EMBL" id="HACA01022012">
    <property type="protein sequence ID" value="CDW39373.1"/>
    <property type="molecule type" value="Transcribed_RNA"/>
</dbReference>
<proteinExistence type="predicted"/>
<reference evidence="1" key="1">
    <citation type="submission" date="2014-05" db="EMBL/GenBank/DDBJ databases">
        <authorList>
            <person name="Chronopoulou M."/>
        </authorList>
    </citation>
    <scope>NUCLEOTIDE SEQUENCE</scope>
    <source>
        <tissue evidence="1">Whole organism</tissue>
    </source>
</reference>
<name>A0A0K2UM88_LEPSM</name>
<organism evidence="1">
    <name type="scientific">Lepeophtheirus salmonis</name>
    <name type="common">Salmon louse</name>
    <name type="synonym">Caligus salmonis</name>
    <dbReference type="NCBI Taxonomy" id="72036"/>
    <lineage>
        <taxon>Eukaryota</taxon>
        <taxon>Metazoa</taxon>
        <taxon>Ecdysozoa</taxon>
        <taxon>Arthropoda</taxon>
        <taxon>Crustacea</taxon>
        <taxon>Multicrustacea</taxon>
        <taxon>Hexanauplia</taxon>
        <taxon>Copepoda</taxon>
        <taxon>Siphonostomatoida</taxon>
        <taxon>Caligidae</taxon>
        <taxon>Lepeophtheirus</taxon>
    </lineage>
</organism>
<protein>
    <submittedName>
        <fullName evidence="1">Uncharacterized protein</fullName>
    </submittedName>
</protein>
<dbReference type="AlphaFoldDB" id="A0A0K2UM88"/>